<dbReference type="SUPFAM" id="SSF54236">
    <property type="entry name" value="Ubiquitin-like"/>
    <property type="match status" value="1"/>
</dbReference>
<dbReference type="SUPFAM" id="SSF48403">
    <property type="entry name" value="Ankyrin repeat"/>
    <property type="match status" value="1"/>
</dbReference>
<dbReference type="Pfam" id="PF12796">
    <property type="entry name" value="Ank_2"/>
    <property type="match status" value="1"/>
</dbReference>
<gene>
    <name evidence="4" type="primary">LOC106816059</name>
</gene>
<dbReference type="PROSITE" id="PS50053">
    <property type="entry name" value="UBIQUITIN_2"/>
    <property type="match status" value="1"/>
</dbReference>
<evidence type="ECO:0000313" key="3">
    <source>
        <dbReference type="Proteomes" id="UP000695022"/>
    </source>
</evidence>
<name>A0ABM1EV81_PRICU</name>
<dbReference type="CDD" id="cd17063">
    <property type="entry name" value="Ubl_ANKRD60"/>
    <property type="match status" value="1"/>
</dbReference>
<dbReference type="InterPro" id="IPR029071">
    <property type="entry name" value="Ubiquitin-like_domsf"/>
</dbReference>
<sequence length="203" mass="22756">MRAAKTPHAKMVARKKPSMTLYLRLGGTRRTFHLTAVQPGDSIRDIKADIELVAGIPAHILRLSFLDEGDLHDDSTVNDNYIVTGATLDLRVWDHWQLLMTIASKGDSETIFNLGVTKTSSYKSSYTDYMNEVDRQDWFAQRGFVALFIACHRGHYGLAQRLINAGVDVNCATKLGRRPLHAAACQNNYKIVNLLLQNGELRV</sequence>
<accession>A0ABM1EV81</accession>
<dbReference type="InterPro" id="IPR002110">
    <property type="entry name" value="Ankyrin_rpt"/>
</dbReference>
<dbReference type="PROSITE" id="PS50297">
    <property type="entry name" value="ANK_REP_REGION"/>
    <property type="match status" value="2"/>
</dbReference>
<dbReference type="GeneID" id="106816059"/>
<protein>
    <submittedName>
        <fullName evidence="4">Ankyrin repeat domain-containing protein 60-like</fullName>
    </submittedName>
</protein>
<dbReference type="PANTHER" id="PTHR22677:SF3">
    <property type="entry name" value="ANKYRIN REPEAT DOMAIN-CONTAINING PROTEIN 60"/>
    <property type="match status" value="1"/>
</dbReference>
<proteinExistence type="predicted"/>
<evidence type="ECO:0000313" key="4">
    <source>
        <dbReference type="RefSeq" id="XP_014676102.1"/>
    </source>
</evidence>
<dbReference type="RefSeq" id="XP_014676102.1">
    <property type="nucleotide sequence ID" value="XM_014820616.1"/>
</dbReference>
<feature type="domain" description="Ubiquitin-like" evidence="2">
    <location>
        <begin position="19"/>
        <end position="90"/>
    </location>
</feature>
<dbReference type="PANTHER" id="PTHR22677">
    <property type="entry name" value="ANKYRIN REPEAT DOMAIN-CONTAINING PROTEIN 60"/>
    <property type="match status" value="1"/>
</dbReference>
<dbReference type="PROSITE" id="PS50088">
    <property type="entry name" value="ANK_REPEAT"/>
    <property type="match status" value="2"/>
</dbReference>
<evidence type="ECO:0000256" key="1">
    <source>
        <dbReference type="PROSITE-ProRule" id="PRU00023"/>
    </source>
</evidence>
<organism evidence="3 4">
    <name type="scientific">Priapulus caudatus</name>
    <name type="common">Priapulid worm</name>
    <dbReference type="NCBI Taxonomy" id="37621"/>
    <lineage>
        <taxon>Eukaryota</taxon>
        <taxon>Metazoa</taxon>
        <taxon>Ecdysozoa</taxon>
        <taxon>Scalidophora</taxon>
        <taxon>Priapulida</taxon>
        <taxon>Priapulimorpha</taxon>
        <taxon>Priapulimorphida</taxon>
        <taxon>Priapulidae</taxon>
        <taxon>Priapulus</taxon>
    </lineage>
</organism>
<dbReference type="Proteomes" id="UP000695022">
    <property type="component" value="Unplaced"/>
</dbReference>
<dbReference type="Gene3D" id="3.10.20.90">
    <property type="entry name" value="Phosphatidylinositol 3-kinase Catalytic Subunit, Chain A, domain 1"/>
    <property type="match status" value="1"/>
</dbReference>
<keyword evidence="3" id="KW-1185">Reference proteome</keyword>
<feature type="repeat" description="ANK" evidence="1">
    <location>
        <begin position="175"/>
        <end position="199"/>
    </location>
</feature>
<dbReference type="InterPro" id="IPR000626">
    <property type="entry name" value="Ubiquitin-like_dom"/>
</dbReference>
<dbReference type="Gene3D" id="1.25.40.20">
    <property type="entry name" value="Ankyrin repeat-containing domain"/>
    <property type="match status" value="1"/>
</dbReference>
<keyword evidence="1" id="KW-0040">ANK repeat</keyword>
<dbReference type="InterPro" id="IPR039323">
    <property type="entry name" value="ANKRD_45/46/60"/>
</dbReference>
<dbReference type="SMART" id="SM00248">
    <property type="entry name" value="ANK"/>
    <property type="match status" value="2"/>
</dbReference>
<feature type="repeat" description="ANK" evidence="1">
    <location>
        <begin position="142"/>
        <end position="174"/>
    </location>
</feature>
<evidence type="ECO:0000259" key="2">
    <source>
        <dbReference type="PROSITE" id="PS50053"/>
    </source>
</evidence>
<dbReference type="InterPro" id="IPR036770">
    <property type="entry name" value="Ankyrin_rpt-contain_sf"/>
</dbReference>
<reference evidence="4" key="1">
    <citation type="submission" date="2025-08" db="UniProtKB">
        <authorList>
            <consortium name="RefSeq"/>
        </authorList>
    </citation>
    <scope>IDENTIFICATION</scope>
</reference>